<dbReference type="GO" id="GO:0032259">
    <property type="term" value="P:methylation"/>
    <property type="evidence" value="ECO:0007669"/>
    <property type="project" value="UniProtKB-KW"/>
</dbReference>
<evidence type="ECO:0000256" key="2">
    <source>
        <dbReference type="ARBA" id="ARBA00022603"/>
    </source>
</evidence>
<evidence type="ECO:0000313" key="6">
    <source>
        <dbReference type="Ensembl" id="ENSPTRP00000053706.4"/>
    </source>
</evidence>
<dbReference type="EMBL" id="AACZ04016266">
    <property type="status" value="NOT_ANNOTATED_CDS"/>
    <property type="molecule type" value="Genomic_DNA"/>
</dbReference>
<dbReference type="Pfam" id="PF14904">
    <property type="entry name" value="FAM86"/>
    <property type="match status" value="1"/>
</dbReference>
<reference evidence="6" key="2">
    <citation type="submission" date="2025-08" db="UniProtKB">
        <authorList>
            <consortium name="Ensembl"/>
        </authorList>
    </citation>
    <scope>IDENTIFICATION</scope>
</reference>
<keyword evidence="2" id="KW-0489">Methyltransferase</keyword>
<evidence type="ECO:0000256" key="1">
    <source>
        <dbReference type="ARBA" id="ARBA00005511"/>
    </source>
</evidence>
<dbReference type="Ensembl" id="ENSPTRT00000037010.5">
    <property type="protein sequence ID" value="ENSPTRP00000053706.4"/>
    <property type="gene ID" value="ENSPTRG00000007738.6"/>
</dbReference>
<keyword evidence="3" id="KW-0808">Transferase</keyword>
<evidence type="ECO:0000313" key="7">
    <source>
        <dbReference type="Proteomes" id="UP000002277"/>
    </source>
</evidence>
<protein>
    <submittedName>
        <fullName evidence="6">Family with sequence similarity 86 member C1, pseudo</fullName>
    </submittedName>
</protein>
<dbReference type="eggNOG" id="KOG2497">
    <property type="taxonomic scope" value="Eukaryota"/>
</dbReference>
<dbReference type="Proteomes" id="UP000002277">
    <property type="component" value="Chromosome 11"/>
</dbReference>
<dbReference type="HOGENOM" id="CLU_141101_0_0_1"/>
<comment type="similarity">
    <text evidence="1">Belongs to the class I-like SAM-binding methyltransferase superfamily. EEF2KMT family.</text>
</comment>
<keyword evidence="4" id="KW-0949">S-adenosyl-L-methionine</keyword>
<dbReference type="GO" id="GO:0008168">
    <property type="term" value="F:methyltransferase activity"/>
    <property type="evidence" value="ECO:0007669"/>
    <property type="project" value="UniProtKB-KW"/>
</dbReference>
<keyword evidence="7" id="KW-1185">Reference proteome</keyword>
<accession>H2RAB5</accession>
<evidence type="ECO:0000256" key="4">
    <source>
        <dbReference type="ARBA" id="ARBA00022691"/>
    </source>
</evidence>
<reference evidence="6" key="3">
    <citation type="submission" date="2025-09" db="UniProtKB">
        <authorList>
            <consortium name="Ensembl"/>
        </authorList>
    </citation>
    <scope>IDENTIFICATION</scope>
</reference>
<proteinExistence type="inferred from homology"/>
<evidence type="ECO:0000259" key="5">
    <source>
        <dbReference type="Pfam" id="PF14904"/>
    </source>
</evidence>
<evidence type="ECO:0000256" key="3">
    <source>
        <dbReference type="ARBA" id="ARBA00022679"/>
    </source>
</evidence>
<dbReference type="AlphaFoldDB" id="H2RAB5"/>
<dbReference type="InterPro" id="IPR029426">
    <property type="entry name" value="FAM86_N"/>
</dbReference>
<organism evidence="6 7">
    <name type="scientific">Pan troglodytes</name>
    <name type="common">Chimpanzee</name>
    <dbReference type="NCBI Taxonomy" id="9598"/>
    <lineage>
        <taxon>Eukaryota</taxon>
        <taxon>Metazoa</taxon>
        <taxon>Chordata</taxon>
        <taxon>Craniata</taxon>
        <taxon>Vertebrata</taxon>
        <taxon>Euteleostomi</taxon>
        <taxon>Mammalia</taxon>
        <taxon>Eutheria</taxon>
        <taxon>Euarchontoglires</taxon>
        <taxon>Primates</taxon>
        <taxon>Haplorrhini</taxon>
        <taxon>Catarrhini</taxon>
        <taxon>Hominidae</taxon>
        <taxon>Pan</taxon>
    </lineage>
</organism>
<name>H2RAB5_PANTR</name>
<feature type="domain" description="FAM86 N-terminal" evidence="5">
    <location>
        <begin position="12"/>
        <end position="79"/>
    </location>
</feature>
<dbReference type="GeneTree" id="ENSGT00510000047003"/>
<dbReference type="Bgee" id="ENSPTRG00000007738">
    <property type="expression patterns" value="Expressed in temporal lobe and 20 other cell types or tissues"/>
</dbReference>
<gene>
    <name evidence="6" type="primary">FAM86C1P</name>
</gene>
<sequence length="156" mass="17517">MAPEENAGSELLLQSFKRRFLAARALRSFPWQSLEAKLSDPSDSELLWDILQKKHPVCVKHPPSVKYARCFLSVLIKKMCCIAQKPSCRWSGSCRGWLPAGSTSGLLKSTWPLPSATQRRASCSPPSYAGLGSDGKRKLIMTRNCFPTESTWRWQC</sequence>
<reference evidence="6 7" key="1">
    <citation type="journal article" date="2005" name="Nature">
        <title>Initial sequence of the chimpanzee genome and comparison with the human genome.</title>
        <authorList>
            <consortium name="Chimpanzee sequencing and analysis consortium"/>
        </authorList>
    </citation>
    <scope>NUCLEOTIDE SEQUENCE [LARGE SCALE GENOMIC DNA]</scope>
</reference>